<keyword evidence="2" id="KW-0472">Membrane</keyword>
<feature type="transmembrane region" description="Helical" evidence="2">
    <location>
        <begin position="748"/>
        <end position="766"/>
    </location>
</feature>
<feature type="transmembrane region" description="Helical" evidence="2">
    <location>
        <begin position="567"/>
        <end position="594"/>
    </location>
</feature>
<gene>
    <name evidence="4" type="ORF">UO65_3727</name>
</gene>
<feature type="transmembrane region" description="Helical" evidence="2">
    <location>
        <begin position="684"/>
        <end position="701"/>
    </location>
</feature>
<dbReference type="OrthoDB" id="9810303at2"/>
<dbReference type="RefSeq" id="WP_052021319.1">
    <property type="nucleotide sequence ID" value="NZ_AYXG01000136.1"/>
</dbReference>
<dbReference type="EMBL" id="AYXG01000136">
    <property type="protein sequence ID" value="EWC60994.1"/>
    <property type="molecule type" value="Genomic_DNA"/>
</dbReference>
<name>W7J4D1_9PSEU</name>
<evidence type="ECO:0000256" key="2">
    <source>
        <dbReference type="SAM" id="Phobius"/>
    </source>
</evidence>
<feature type="transmembrane region" description="Helical" evidence="2">
    <location>
        <begin position="515"/>
        <end position="534"/>
    </location>
</feature>
<dbReference type="Pfam" id="PF00535">
    <property type="entry name" value="Glycos_transf_2"/>
    <property type="match status" value="1"/>
</dbReference>
<feature type="transmembrane region" description="Helical" evidence="2">
    <location>
        <begin position="291"/>
        <end position="314"/>
    </location>
</feature>
<dbReference type="InterPro" id="IPR001173">
    <property type="entry name" value="Glyco_trans_2-like"/>
</dbReference>
<evidence type="ECO:0000313" key="4">
    <source>
        <dbReference type="EMBL" id="EWC60994.1"/>
    </source>
</evidence>
<feature type="transmembrane region" description="Helical" evidence="2">
    <location>
        <begin position="320"/>
        <end position="342"/>
    </location>
</feature>
<evidence type="ECO:0000259" key="3">
    <source>
        <dbReference type="Pfam" id="PF00535"/>
    </source>
</evidence>
<reference evidence="4 5" key="1">
    <citation type="journal article" date="2014" name="Genome Announc.">
        <title>Draft Genome Sequence of the Antitrypanosomally Active Sponge-Associated Bacterium Actinokineospora sp. Strain EG49.</title>
        <authorList>
            <person name="Harjes J."/>
            <person name="Ryu T."/>
            <person name="Abdelmohsen U.R."/>
            <person name="Moitinho-Silva L."/>
            <person name="Horn H."/>
            <person name="Ravasi T."/>
            <person name="Hentschel U."/>
        </authorList>
    </citation>
    <scope>NUCLEOTIDE SEQUENCE [LARGE SCALE GENOMIC DNA]</scope>
    <source>
        <strain evidence="4 5">EG49</strain>
    </source>
</reference>
<keyword evidence="5" id="KW-1185">Reference proteome</keyword>
<dbReference type="AlphaFoldDB" id="W7J4D1"/>
<feature type="transmembrane region" description="Helical" evidence="2">
    <location>
        <begin position="662"/>
        <end position="678"/>
    </location>
</feature>
<evidence type="ECO:0000256" key="1">
    <source>
        <dbReference type="SAM" id="MobiDB-lite"/>
    </source>
</evidence>
<feature type="transmembrane region" description="Helical" evidence="2">
    <location>
        <begin position="349"/>
        <end position="371"/>
    </location>
</feature>
<keyword evidence="2" id="KW-1133">Transmembrane helix</keyword>
<sequence>MIPWLLALLVVGIGPLVNVVLGVLRRDRERGSLVGGVREKKVLGEVAVVIAAHDAESEVAEALAAATRLVARGDVFLVSDASTDRTAEIGREHGVNVVETVSPLGRSGAVVAGLTGFRVPQDYRYVLVLDVDHRPHPAFLDRTLPIFDDPDVVAVAGFARTDWTTARRGPLGRLVTAHRGRAYALAQLLLTIIRTRPNAEAARVLPSPARMFRTSVLERVDLAPEGVPVADFDVSNQIYRAGLGRVVVVRGAVVGTRDPDTPRGYVRQARQWAVGFWQAVRRNGLRRGPQVLGLGWFAVESVLTSAVLLALPFLLGFGLLPVWTVLLGVFLPDLLLTALVALRQRQPGYLLPALFLPLMRLVDAVVLLSALPHAFRDRPATAPWLSPVRTAQPPPPEGPWWRSRPAAAVAWLVGVAAGVVLTLRVAAAVSTLPATASEPGLVDAVFGRVAGFGGAVPEGMVPAAAQLAGYASLTGAFDRHATVLTGVRELSVVCAAVFAAGLLVAAAVLRLRPVAVAVALAAVAVCPPAIGVLAGAGPGPIAAAWLAVAAVPLALAARVGWKAVPAAVIPVAGAVVTVPALVVPVAVAAAAWWVGDRERAREVRRVVVAVAVLVAGGALAALLAGLGLVGVSDAAPIAAAQRVWLLVAVAVVAVGGLVRGRARAGSAGLLAVAAGSAVLDSDVLLATAVAGAALGLAALLDGTATERSAVRRVAVGVAALAGLAVVGAGAAAVLPVAPAVDHRGAADWFTVAAAPGATLAAPPLLVSDLRRDLRGRAPQQVRPEGGYAHYTVSPADGAGLVVARFDGLTARLADGTAVHSGGPDRTAAGAQLADNPRIQSPEEVKAVLRAGALDFRAMAVLAEIGAQHDLVVADTSKPVAENGSDLPDRTVVLSSVDGRPAGDPAVVDTLRAWVQAQRGPYAPSDVRPTGDGRAALDWRIPNPGDPAPR</sequence>
<organism evidence="4 5">
    <name type="scientific">Actinokineospora spheciospongiae</name>
    <dbReference type="NCBI Taxonomy" id="909613"/>
    <lineage>
        <taxon>Bacteria</taxon>
        <taxon>Bacillati</taxon>
        <taxon>Actinomycetota</taxon>
        <taxon>Actinomycetes</taxon>
        <taxon>Pseudonocardiales</taxon>
        <taxon>Pseudonocardiaceae</taxon>
        <taxon>Actinokineospora</taxon>
    </lineage>
</organism>
<feature type="transmembrane region" description="Helical" evidence="2">
    <location>
        <begin position="634"/>
        <end position="655"/>
    </location>
</feature>
<feature type="transmembrane region" description="Helical" evidence="2">
    <location>
        <begin position="606"/>
        <end position="628"/>
    </location>
</feature>
<dbReference type="InterPro" id="IPR029044">
    <property type="entry name" value="Nucleotide-diphossugar_trans"/>
</dbReference>
<dbReference type="SUPFAM" id="SSF53448">
    <property type="entry name" value="Nucleotide-diphospho-sugar transferases"/>
    <property type="match status" value="1"/>
</dbReference>
<dbReference type="PANTHER" id="PTHR43630">
    <property type="entry name" value="POLY-BETA-1,6-N-ACETYL-D-GLUCOSAMINE SYNTHASE"/>
    <property type="match status" value="1"/>
</dbReference>
<dbReference type="Gene3D" id="3.90.550.10">
    <property type="entry name" value="Spore Coat Polysaccharide Biosynthesis Protein SpsA, Chain A"/>
    <property type="match status" value="1"/>
</dbReference>
<feature type="transmembrane region" description="Helical" evidence="2">
    <location>
        <begin position="490"/>
        <end position="509"/>
    </location>
</feature>
<accession>W7J4D1</accession>
<proteinExistence type="predicted"/>
<dbReference type="STRING" id="909613.UO65_3727"/>
<feature type="region of interest" description="Disordered" evidence="1">
    <location>
        <begin position="920"/>
        <end position="949"/>
    </location>
</feature>
<dbReference type="Proteomes" id="UP000019277">
    <property type="component" value="Unassembled WGS sequence"/>
</dbReference>
<feature type="domain" description="Glycosyltransferase 2-like" evidence="3">
    <location>
        <begin position="48"/>
        <end position="219"/>
    </location>
</feature>
<feature type="transmembrane region" description="Helical" evidence="2">
    <location>
        <begin position="713"/>
        <end position="736"/>
    </location>
</feature>
<feature type="transmembrane region" description="Helical" evidence="2">
    <location>
        <begin position="6"/>
        <end position="24"/>
    </location>
</feature>
<comment type="caution">
    <text evidence="4">The sequence shown here is derived from an EMBL/GenBank/DDBJ whole genome shotgun (WGS) entry which is preliminary data.</text>
</comment>
<feature type="transmembrane region" description="Helical" evidence="2">
    <location>
        <begin position="406"/>
        <end position="427"/>
    </location>
</feature>
<protein>
    <recommendedName>
        <fullName evidence="3">Glycosyltransferase 2-like domain-containing protein</fullName>
    </recommendedName>
</protein>
<keyword evidence="2" id="KW-0812">Transmembrane</keyword>
<dbReference type="PANTHER" id="PTHR43630:SF2">
    <property type="entry name" value="GLYCOSYLTRANSFERASE"/>
    <property type="match status" value="1"/>
</dbReference>
<feature type="transmembrane region" description="Helical" evidence="2">
    <location>
        <begin position="541"/>
        <end position="561"/>
    </location>
</feature>
<evidence type="ECO:0000313" key="5">
    <source>
        <dbReference type="Proteomes" id="UP000019277"/>
    </source>
</evidence>
<dbReference type="eggNOG" id="COG1215">
    <property type="taxonomic scope" value="Bacteria"/>
</dbReference>